<reference evidence="2 3" key="1">
    <citation type="submission" date="2023-08" db="EMBL/GenBank/DDBJ databases">
        <title>Implementing the SeqCode for naming new Mesorhizobium species isolated from Vachellia karroo root nodules.</title>
        <authorList>
            <person name="Van Lill M."/>
        </authorList>
    </citation>
    <scope>NUCLEOTIDE SEQUENCE [LARGE SCALE GENOMIC DNA]</scope>
    <source>
        <strain evidence="2 3">VK3E</strain>
    </source>
</reference>
<organism evidence="2 3">
    <name type="scientific">Mesorhizobium australafricanum</name>
    <dbReference type="NCBI Taxonomy" id="3072311"/>
    <lineage>
        <taxon>Bacteria</taxon>
        <taxon>Pseudomonadati</taxon>
        <taxon>Pseudomonadota</taxon>
        <taxon>Alphaproteobacteria</taxon>
        <taxon>Hyphomicrobiales</taxon>
        <taxon>Phyllobacteriaceae</taxon>
        <taxon>Mesorhizobium</taxon>
    </lineage>
</organism>
<evidence type="ECO:0000259" key="1">
    <source>
        <dbReference type="Pfam" id="PF10074"/>
    </source>
</evidence>
<feature type="domain" description="T6SS Transcription factor RovC-like DNA binding" evidence="1">
    <location>
        <begin position="5"/>
        <end position="58"/>
    </location>
</feature>
<gene>
    <name evidence="2" type="ORF">RFM51_17375</name>
</gene>
<keyword evidence="3" id="KW-1185">Reference proteome</keyword>
<sequence>MPPRLFPPEERGRRLRFVLRALDGSLTQASYSDIAAALLGEPQVRADWVDPGDHLRASAAPFAAVMSS</sequence>
<dbReference type="RefSeq" id="WP_320215323.1">
    <property type="nucleotide sequence ID" value="NZ_JAVIIS010000024.1"/>
</dbReference>
<evidence type="ECO:0000313" key="3">
    <source>
        <dbReference type="Proteomes" id="UP001272097"/>
    </source>
</evidence>
<protein>
    <submittedName>
        <fullName evidence="2">DUF2285 domain-containing protein</fullName>
    </submittedName>
</protein>
<dbReference type="InterPro" id="IPR018754">
    <property type="entry name" value="RovC-like_DNA-bd"/>
</dbReference>
<evidence type="ECO:0000313" key="2">
    <source>
        <dbReference type="EMBL" id="MDX8441367.1"/>
    </source>
</evidence>
<dbReference type="Proteomes" id="UP001272097">
    <property type="component" value="Unassembled WGS sequence"/>
</dbReference>
<comment type="caution">
    <text evidence="2">The sequence shown here is derived from an EMBL/GenBank/DDBJ whole genome shotgun (WGS) entry which is preliminary data.</text>
</comment>
<name>A0ABU4X2H3_9HYPH</name>
<dbReference type="EMBL" id="JAVIIS010000024">
    <property type="protein sequence ID" value="MDX8441367.1"/>
    <property type="molecule type" value="Genomic_DNA"/>
</dbReference>
<accession>A0ABU4X2H3</accession>
<proteinExistence type="predicted"/>
<dbReference type="Pfam" id="PF10074">
    <property type="entry name" value="RovC_DNA-bd"/>
    <property type="match status" value="1"/>
</dbReference>